<organism evidence="3 4">
    <name type="scientific">Sphingosinicella rhizophila</name>
    <dbReference type="NCBI Taxonomy" id="3050082"/>
    <lineage>
        <taxon>Bacteria</taxon>
        <taxon>Pseudomonadati</taxon>
        <taxon>Pseudomonadota</taxon>
        <taxon>Alphaproteobacteria</taxon>
        <taxon>Sphingomonadales</taxon>
        <taxon>Sphingosinicellaceae</taxon>
        <taxon>Sphingosinicella</taxon>
    </lineage>
</organism>
<keyword evidence="1" id="KW-0460">Magnesium</keyword>
<evidence type="ECO:0000313" key="4">
    <source>
        <dbReference type="Proteomes" id="UP001259572"/>
    </source>
</evidence>
<dbReference type="Proteomes" id="UP001259572">
    <property type="component" value="Unassembled WGS sequence"/>
</dbReference>
<dbReference type="EMBL" id="JAVUPU010000015">
    <property type="protein sequence ID" value="MDT9600954.1"/>
    <property type="molecule type" value="Genomic_DNA"/>
</dbReference>
<reference evidence="3 4" key="1">
    <citation type="submission" date="2023-05" db="EMBL/GenBank/DDBJ databases">
        <authorList>
            <person name="Guo Y."/>
        </authorList>
    </citation>
    <scope>NUCLEOTIDE SEQUENCE [LARGE SCALE GENOMIC DNA]</scope>
    <source>
        <strain evidence="3 4">GR2756</strain>
    </source>
</reference>
<dbReference type="RefSeq" id="WP_315728666.1">
    <property type="nucleotide sequence ID" value="NZ_JAVUPU010000015.1"/>
</dbReference>
<dbReference type="Gene3D" id="3.90.550.10">
    <property type="entry name" value="Spore Coat Polysaccharide Biosynthesis Protein SpsA, Chain A"/>
    <property type="match status" value="1"/>
</dbReference>
<keyword evidence="4" id="KW-1185">Reference proteome</keyword>
<sequence length="289" mass="30453">MLNYPNSVGGGWTAIILAGQRPGPDHFSAAYGVDAKALIPVAGAPMLGHVARALLASPSIGRILVLAQSPGDLLKGSLDWMAAEPRIRGLVTGDGISLSIDQVAGADPAPFPLLVTTADHPLLTPEIVEAFIAGAQGSDAAYGAVERQVAERAWPGMKRTWVKLSDGHFTGANLFALTAPRSRRAVQAWADIEKDRKRALRLLFYLGPTILLRALTRTISLDRATAASGRKIGIDLRAVRLPFADAAIDVDKPSDLVLAEHILMLRANAAERKSDSGAEGSGPDHSNGV</sequence>
<evidence type="ECO:0000256" key="1">
    <source>
        <dbReference type="ARBA" id="ARBA00022842"/>
    </source>
</evidence>
<evidence type="ECO:0000313" key="3">
    <source>
        <dbReference type="EMBL" id="MDT9600954.1"/>
    </source>
</evidence>
<dbReference type="InterPro" id="IPR025877">
    <property type="entry name" value="MobA-like_NTP_Trfase"/>
</dbReference>
<protein>
    <submittedName>
        <fullName evidence="3">Nucleotidyltransferase family protein</fullName>
    </submittedName>
</protein>
<proteinExistence type="predicted"/>
<dbReference type="SUPFAM" id="SSF53448">
    <property type="entry name" value="Nucleotide-diphospho-sugar transferases"/>
    <property type="match status" value="1"/>
</dbReference>
<accession>A0ABU3QC41</accession>
<feature type="domain" description="MobA-like NTP transferase" evidence="2">
    <location>
        <begin position="15"/>
        <end position="167"/>
    </location>
</feature>
<evidence type="ECO:0000259" key="2">
    <source>
        <dbReference type="Pfam" id="PF12804"/>
    </source>
</evidence>
<dbReference type="InterPro" id="IPR029044">
    <property type="entry name" value="Nucleotide-diphossugar_trans"/>
</dbReference>
<gene>
    <name evidence="3" type="ORF">RQX22_18525</name>
</gene>
<comment type="caution">
    <text evidence="3">The sequence shown here is derived from an EMBL/GenBank/DDBJ whole genome shotgun (WGS) entry which is preliminary data.</text>
</comment>
<name>A0ABU3QC41_9SPHN</name>
<dbReference type="Pfam" id="PF12804">
    <property type="entry name" value="NTP_transf_3"/>
    <property type="match status" value="1"/>
</dbReference>